<dbReference type="InterPro" id="IPR024607">
    <property type="entry name" value="Sulfatase_CS"/>
</dbReference>
<dbReference type="SUPFAM" id="SSF53649">
    <property type="entry name" value="Alkaline phosphatase-like"/>
    <property type="match status" value="1"/>
</dbReference>
<sequence length="532" mass="60146">MKKYLTIPLTALVLVACSSYVNIQSNKTTATEKVVDKNNVVAQPKKPNILIIFPDQLRRYSAGFWSETPYRQEAIGKPDPVITPNIDRLAKEGVVFTRCIANFPLCSPSRGMMLTGMYPEQTGIWNNCLVGRNESLKNDAKTITDVFYEAGYNTAYFGKCHWLKPVPVFDKNGNYMGTTDAPGGNYMNKYDTYVPPGTSRHSIQYFYQSVKDEHFNPHVYSSDPYAIDGKKDGEMYLPKIFSPKNEADKIVKYLQNTNSVRDVNKPFCMIWAINPPHSPFDDANTDMDMERKYYDKDKYPTIDSNLVVRKNADLKVANYARNYFANVSSIDQYIGVVLKELDKMGVLDNTIVLFSSDHGELLGSHHLTGKNHVETESLAVPMIIHWPKGIKSGINKSIFSTPDIMPTLMGLAGLTNQIPSTVQGVNFSSHLTNPKTATLKTPEAALIMLSNSRGVYNGRYTLSIKEGETKQIDEAFLYDNLKDPYQLIKIKLEDRATDAKQLLIQLGKLLKEKNDPWYQKKKFKEIIPYPSN</sequence>
<keyword evidence="3" id="KW-0732">Signal</keyword>
<dbReference type="InterPro" id="IPR017850">
    <property type="entry name" value="Alkaline_phosphatase_core_sf"/>
</dbReference>
<keyword evidence="2" id="KW-0378">Hydrolase</keyword>
<reference evidence="5 6" key="1">
    <citation type="submission" date="2020-12" db="EMBL/GenBank/DDBJ databases">
        <title>Bacterial novel species Pedobacter sp. SD-b isolated from soil.</title>
        <authorList>
            <person name="Jung H.-Y."/>
        </authorList>
    </citation>
    <scope>NUCLEOTIDE SEQUENCE [LARGE SCALE GENOMIC DNA]</scope>
    <source>
        <strain evidence="5 6">SD-b</strain>
    </source>
</reference>
<keyword evidence="6" id="KW-1185">Reference proteome</keyword>
<dbReference type="PANTHER" id="PTHR43751">
    <property type="entry name" value="SULFATASE"/>
    <property type="match status" value="1"/>
</dbReference>
<evidence type="ECO:0000259" key="4">
    <source>
        <dbReference type="Pfam" id="PF00884"/>
    </source>
</evidence>
<dbReference type="Gene3D" id="3.30.1120.10">
    <property type="match status" value="1"/>
</dbReference>
<feature type="domain" description="Sulfatase N-terminal" evidence="4">
    <location>
        <begin position="47"/>
        <end position="413"/>
    </location>
</feature>
<dbReference type="InterPro" id="IPR000917">
    <property type="entry name" value="Sulfatase_N"/>
</dbReference>
<evidence type="ECO:0000313" key="5">
    <source>
        <dbReference type="EMBL" id="MBK0384419.1"/>
    </source>
</evidence>
<feature type="chain" id="PRO_5046423929" evidence="3">
    <location>
        <begin position="24"/>
        <end position="532"/>
    </location>
</feature>
<dbReference type="CDD" id="cd16034">
    <property type="entry name" value="sulfatase_like"/>
    <property type="match status" value="1"/>
</dbReference>
<dbReference type="Proteomes" id="UP000660024">
    <property type="component" value="Unassembled WGS sequence"/>
</dbReference>
<comment type="similarity">
    <text evidence="1">Belongs to the sulfatase family.</text>
</comment>
<dbReference type="PANTHER" id="PTHR43751:SF3">
    <property type="entry name" value="SULFATASE N-TERMINAL DOMAIN-CONTAINING PROTEIN"/>
    <property type="match status" value="1"/>
</dbReference>
<dbReference type="PROSITE" id="PS51257">
    <property type="entry name" value="PROKAR_LIPOPROTEIN"/>
    <property type="match status" value="1"/>
</dbReference>
<name>A0ABS1BNF5_9SPHI</name>
<evidence type="ECO:0000256" key="2">
    <source>
        <dbReference type="ARBA" id="ARBA00022801"/>
    </source>
</evidence>
<dbReference type="Pfam" id="PF00884">
    <property type="entry name" value="Sulfatase"/>
    <property type="match status" value="1"/>
</dbReference>
<feature type="signal peptide" evidence="3">
    <location>
        <begin position="1"/>
        <end position="23"/>
    </location>
</feature>
<organism evidence="5 6">
    <name type="scientific">Pedobacter segetis</name>
    <dbReference type="NCBI Taxonomy" id="2793069"/>
    <lineage>
        <taxon>Bacteria</taxon>
        <taxon>Pseudomonadati</taxon>
        <taxon>Bacteroidota</taxon>
        <taxon>Sphingobacteriia</taxon>
        <taxon>Sphingobacteriales</taxon>
        <taxon>Sphingobacteriaceae</taxon>
        <taxon>Pedobacter</taxon>
    </lineage>
</organism>
<evidence type="ECO:0000256" key="3">
    <source>
        <dbReference type="SAM" id="SignalP"/>
    </source>
</evidence>
<dbReference type="InterPro" id="IPR052701">
    <property type="entry name" value="GAG_Ulvan_Degrading_Sulfatases"/>
</dbReference>
<dbReference type="Gene3D" id="3.40.720.10">
    <property type="entry name" value="Alkaline Phosphatase, subunit A"/>
    <property type="match status" value="1"/>
</dbReference>
<gene>
    <name evidence="5" type="ORF">I5M32_15750</name>
</gene>
<accession>A0ABS1BNF5</accession>
<protein>
    <submittedName>
        <fullName evidence="5">Sulfatase</fullName>
    </submittedName>
</protein>
<proteinExistence type="inferred from homology"/>
<evidence type="ECO:0000256" key="1">
    <source>
        <dbReference type="ARBA" id="ARBA00008779"/>
    </source>
</evidence>
<dbReference type="EMBL" id="JAEHFY010000031">
    <property type="protein sequence ID" value="MBK0384419.1"/>
    <property type="molecule type" value="Genomic_DNA"/>
</dbReference>
<comment type="caution">
    <text evidence="5">The sequence shown here is derived from an EMBL/GenBank/DDBJ whole genome shotgun (WGS) entry which is preliminary data.</text>
</comment>
<dbReference type="RefSeq" id="WP_200588051.1">
    <property type="nucleotide sequence ID" value="NZ_JAEHFY010000031.1"/>
</dbReference>
<evidence type="ECO:0000313" key="6">
    <source>
        <dbReference type="Proteomes" id="UP000660024"/>
    </source>
</evidence>
<dbReference type="PROSITE" id="PS00523">
    <property type="entry name" value="SULFATASE_1"/>
    <property type="match status" value="1"/>
</dbReference>